<feature type="transmembrane region" description="Helical" evidence="1">
    <location>
        <begin position="114"/>
        <end position="140"/>
    </location>
</feature>
<protein>
    <recommendedName>
        <fullName evidence="4">Energy-converting hydrogenase A subunit B</fullName>
    </recommendedName>
</protein>
<evidence type="ECO:0000313" key="3">
    <source>
        <dbReference type="Proteomes" id="UP000732619"/>
    </source>
</evidence>
<keyword evidence="1" id="KW-1133">Transmembrane helix</keyword>
<comment type="caution">
    <text evidence="2">The sequence shown here is derived from an EMBL/GenBank/DDBJ whole genome shotgun (WGS) entry which is preliminary data.</text>
</comment>
<dbReference type="AlphaFoldDB" id="A0A8T3VWD9"/>
<dbReference type="PIRSF" id="PIRSF019706">
    <property type="entry name" value="EhaB"/>
    <property type="match status" value="1"/>
</dbReference>
<sequence length="166" mass="17523">MELIVGLVLATIISWLNFVIVDTFLGLPEAPGVKGAETVGYSIKNRKGDLAGGFFQGNILCSPDASAGTLIASIGVYILGIQGGLIAALLVYIGNRLCADPGYAGTTGALTMTLLIFIFSFIGITPEMFICGMVIAIFTIQGIHHPTSSRLIGKIAKSFGRYTKYE</sequence>
<accession>A0A8T3VWD9</accession>
<feature type="transmembrane region" description="Helical" evidence="1">
    <location>
        <begin position="6"/>
        <end position="27"/>
    </location>
</feature>
<name>A0A8T3VWD9_METOL</name>
<evidence type="ECO:0000256" key="1">
    <source>
        <dbReference type="SAM" id="Phobius"/>
    </source>
</evidence>
<dbReference type="InterPro" id="IPR011314">
    <property type="entry name" value="Prd_NiFe_hyd_3_EhaB"/>
</dbReference>
<dbReference type="Pfam" id="PF26645">
    <property type="entry name" value="EhaB"/>
    <property type="match status" value="1"/>
</dbReference>
<proteinExistence type="predicted"/>
<gene>
    <name evidence="2" type="ORF">E7Z75_03750</name>
</gene>
<dbReference type="EMBL" id="SUTG01000012">
    <property type="protein sequence ID" value="MBE6512255.1"/>
    <property type="molecule type" value="Genomic_DNA"/>
</dbReference>
<keyword evidence="1" id="KW-0812">Transmembrane</keyword>
<evidence type="ECO:0008006" key="4">
    <source>
        <dbReference type="Google" id="ProtNLM"/>
    </source>
</evidence>
<dbReference type="Proteomes" id="UP000732619">
    <property type="component" value="Unassembled WGS sequence"/>
</dbReference>
<evidence type="ECO:0000313" key="2">
    <source>
        <dbReference type="EMBL" id="MBE6512255.1"/>
    </source>
</evidence>
<keyword evidence="1" id="KW-0472">Membrane</keyword>
<reference evidence="2" key="1">
    <citation type="submission" date="2019-04" db="EMBL/GenBank/DDBJ databases">
        <title>Evolution of Biomass-Degrading Anaerobic Consortia Revealed by Metagenomics.</title>
        <authorList>
            <person name="Peng X."/>
        </authorList>
    </citation>
    <scope>NUCLEOTIDE SEQUENCE</scope>
    <source>
        <strain evidence="2">SIG14</strain>
    </source>
</reference>
<organism evidence="2 3">
    <name type="scientific">Methanobrevibacter olleyae</name>
    <dbReference type="NCBI Taxonomy" id="294671"/>
    <lineage>
        <taxon>Archaea</taxon>
        <taxon>Methanobacteriati</taxon>
        <taxon>Methanobacteriota</taxon>
        <taxon>Methanomada group</taxon>
        <taxon>Methanobacteria</taxon>
        <taxon>Methanobacteriales</taxon>
        <taxon>Methanobacteriaceae</taxon>
        <taxon>Methanobrevibacter</taxon>
    </lineage>
</organism>
<feature type="transmembrane region" description="Helical" evidence="1">
    <location>
        <begin position="70"/>
        <end position="94"/>
    </location>
</feature>